<reference evidence="1 2" key="1">
    <citation type="submission" date="2008-07" db="EMBL/GenBank/DDBJ databases">
        <authorList>
            <person name="Tandeau de Marsac N."/>
            <person name="Ferriera S."/>
            <person name="Johnson J."/>
            <person name="Kravitz S."/>
            <person name="Beeson K."/>
            <person name="Sutton G."/>
            <person name="Rogers Y.-H."/>
            <person name="Friedman R."/>
            <person name="Frazier M."/>
            <person name="Venter J.C."/>
        </authorList>
    </citation>
    <scope>NUCLEOTIDE SEQUENCE [LARGE SCALE GENOMIC DNA]</scope>
    <source>
        <strain evidence="1 2">PCC 7420</strain>
    </source>
</reference>
<sequence length="153" mass="17821">MEPNWKQRLSYAIYAIALVWSLSLYKNQVSTNPLSAAQQHWQAIATANPDLLIYGYSDHAVLKRSYNVPDVNETYQGFSIYSAWQDFFRQYDIKDFQVLEQQRRDRTVKAQIQITAKSDQGLMVVWSMSYQADFDQTGKIIKEVWQTNPELGV</sequence>
<evidence type="ECO:0000313" key="1">
    <source>
        <dbReference type="EMBL" id="EDX75289.1"/>
    </source>
</evidence>
<name>B4VSJ3_9CYAN</name>
<evidence type="ECO:0000313" key="2">
    <source>
        <dbReference type="Proteomes" id="UP000003835"/>
    </source>
</evidence>
<dbReference type="STRING" id="118168.MC7420_2293"/>
<proteinExistence type="predicted"/>
<dbReference type="HOGENOM" id="CLU_1710115_0_0_3"/>
<dbReference type="EMBL" id="DS989850">
    <property type="protein sequence ID" value="EDX75289.1"/>
    <property type="molecule type" value="Genomic_DNA"/>
</dbReference>
<dbReference type="RefSeq" id="WP_006101567.1">
    <property type="nucleotide sequence ID" value="NZ_DS989850.1"/>
</dbReference>
<keyword evidence="2" id="KW-1185">Reference proteome</keyword>
<dbReference type="eggNOG" id="ENOG5033VZQ">
    <property type="taxonomic scope" value="Bacteria"/>
</dbReference>
<protein>
    <recommendedName>
        <fullName evidence="3">SnoaL-like domain-containing protein</fullName>
    </recommendedName>
</protein>
<dbReference type="Proteomes" id="UP000003835">
    <property type="component" value="Unassembled WGS sequence"/>
</dbReference>
<evidence type="ECO:0008006" key="3">
    <source>
        <dbReference type="Google" id="ProtNLM"/>
    </source>
</evidence>
<accession>B4VSJ3</accession>
<gene>
    <name evidence="1" type="ORF">MC7420_2293</name>
</gene>
<organism evidence="1 2">
    <name type="scientific">Coleofasciculus chthonoplastes PCC 7420</name>
    <dbReference type="NCBI Taxonomy" id="118168"/>
    <lineage>
        <taxon>Bacteria</taxon>
        <taxon>Bacillati</taxon>
        <taxon>Cyanobacteriota</taxon>
        <taxon>Cyanophyceae</taxon>
        <taxon>Coleofasciculales</taxon>
        <taxon>Coleofasciculaceae</taxon>
        <taxon>Coleofasciculus</taxon>
    </lineage>
</organism>
<dbReference type="AlphaFoldDB" id="B4VSJ3"/>
<dbReference type="OrthoDB" id="9839177at2"/>